<keyword evidence="2" id="KW-0812">Transmembrane</keyword>
<feature type="transmembrane region" description="Helical" evidence="2">
    <location>
        <begin position="125"/>
        <end position="145"/>
    </location>
</feature>
<organism evidence="3 4">
    <name type="scientific">Cronartium quercuum f. sp. fusiforme G11</name>
    <dbReference type="NCBI Taxonomy" id="708437"/>
    <lineage>
        <taxon>Eukaryota</taxon>
        <taxon>Fungi</taxon>
        <taxon>Dikarya</taxon>
        <taxon>Basidiomycota</taxon>
        <taxon>Pucciniomycotina</taxon>
        <taxon>Pucciniomycetes</taxon>
        <taxon>Pucciniales</taxon>
        <taxon>Coleosporiaceae</taxon>
        <taxon>Cronartium</taxon>
    </lineage>
</organism>
<comment type="caution">
    <text evidence="3">The sequence shown here is derived from an EMBL/GenBank/DDBJ whole genome shotgun (WGS) entry which is preliminary data.</text>
</comment>
<feature type="region of interest" description="Disordered" evidence="1">
    <location>
        <begin position="1"/>
        <end position="23"/>
    </location>
</feature>
<feature type="transmembrane region" description="Helical" evidence="2">
    <location>
        <begin position="58"/>
        <end position="75"/>
    </location>
</feature>
<proteinExistence type="predicted"/>
<keyword evidence="2" id="KW-1133">Transmembrane helix</keyword>
<accession>A0A9P6T9U6</accession>
<feature type="compositionally biased region" description="Polar residues" evidence="1">
    <location>
        <begin position="1"/>
        <end position="22"/>
    </location>
</feature>
<evidence type="ECO:0000256" key="2">
    <source>
        <dbReference type="SAM" id="Phobius"/>
    </source>
</evidence>
<evidence type="ECO:0000256" key="1">
    <source>
        <dbReference type="SAM" id="MobiDB-lite"/>
    </source>
</evidence>
<protein>
    <submittedName>
        <fullName evidence="3">Uncharacterized protein</fullName>
    </submittedName>
</protein>
<keyword evidence="4" id="KW-1185">Reference proteome</keyword>
<evidence type="ECO:0000313" key="4">
    <source>
        <dbReference type="Proteomes" id="UP000886653"/>
    </source>
</evidence>
<dbReference type="EMBL" id="MU167306">
    <property type="protein sequence ID" value="KAG0143950.1"/>
    <property type="molecule type" value="Genomic_DNA"/>
</dbReference>
<evidence type="ECO:0000313" key="3">
    <source>
        <dbReference type="EMBL" id="KAG0143950.1"/>
    </source>
</evidence>
<dbReference type="Proteomes" id="UP000886653">
    <property type="component" value="Unassembled WGS sequence"/>
</dbReference>
<name>A0A9P6T9U6_9BASI</name>
<gene>
    <name evidence="3" type="ORF">CROQUDRAFT_660569</name>
</gene>
<reference evidence="3" key="1">
    <citation type="submission" date="2013-11" db="EMBL/GenBank/DDBJ databases">
        <title>Genome sequence of the fusiform rust pathogen reveals effectors for host alternation and coevolution with pine.</title>
        <authorList>
            <consortium name="DOE Joint Genome Institute"/>
            <person name="Smith K."/>
            <person name="Pendleton A."/>
            <person name="Kubisiak T."/>
            <person name="Anderson C."/>
            <person name="Salamov A."/>
            <person name="Aerts A."/>
            <person name="Riley R."/>
            <person name="Clum A."/>
            <person name="Lindquist E."/>
            <person name="Ence D."/>
            <person name="Campbell M."/>
            <person name="Kronenberg Z."/>
            <person name="Feau N."/>
            <person name="Dhillon B."/>
            <person name="Hamelin R."/>
            <person name="Burleigh J."/>
            <person name="Smith J."/>
            <person name="Yandell M."/>
            <person name="Nelson C."/>
            <person name="Grigoriev I."/>
            <person name="Davis J."/>
        </authorList>
    </citation>
    <scope>NUCLEOTIDE SEQUENCE</scope>
    <source>
        <strain evidence="3">G11</strain>
    </source>
</reference>
<dbReference type="OrthoDB" id="2501139at2759"/>
<dbReference type="AlphaFoldDB" id="A0A9P6T9U6"/>
<sequence length="316" mass="34506">MTSSLDPTQLSFSSTEPNSPSISRPALSDLLPYAEYLPLSTLLIPIVGSSIHGTLDDWQHLLLGGILLVYLLNVLKLPWQLLRVSQLADPAHLPPLSACPASSTSSQFPTPTNTAFKRQLRYLELIALAALLASPIICVGFLQLFHSTLNPSSKPIGQMPLRLVFFATAFKPAGYLIRLLRAGTPFGTRPRPLPLVSAAHAILGDLVGEYTKLNGRAVALSTHLASDPELEALRADAEIKLAEAAYQLTQRTSALDRALESESVQIAALTGRMRRIKNEMKLVIGESKRLIRETGKERGWSNDWGQTTRSCCIHVK</sequence>
<keyword evidence="2" id="KW-0472">Membrane</keyword>